<evidence type="ECO:0000313" key="1">
    <source>
        <dbReference type="EMBL" id="KKK88542.1"/>
    </source>
</evidence>
<protein>
    <submittedName>
        <fullName evidence="1">Uncharacterized protein</fullName>
    </submittedName>
</protein>
<organism evidence="1">
    <name type="scientific">marine sediment metagenome</name>
    <dbReference type="NCBI Taxonomy" id="412755"/>
    <lineage>
        <taxon>unclassified sequences</taxon>
        <taxon>metagenomes</taxon>
        <taxon>ecological metagenomes</taxon>
    </lineage>
</organism>
<feature type="non-terminal residue" evidence="1">
    <location>
        <position position="213"/>
    </location>
</feature>
<accession>A0A0F8Z457</accession>
<name>A0A0F8Z457_9ZZZZ</name>
<gene>
    <name evidence="1" type="ORF">LCGC14_2742120</name>
</gene>
<comment type="caution">
    <text evidence="1">The sequence shown here is derived from an EMBL/GenBank/DDBJ whole genome shotgun (WGS) entry which is preliminary data.</text>
</comment>
<dbReference type="AlphaFoldDB" id="A0A0F8Z457"/>
<dbReference type="EMBL" id="LAZR01049907">
    <property type="protein sequence ID" value="KKK88542.1"/>
    <property type="molecule type" value="Genomic_DNA"/>
</dbReference>
<proteinExistence type="predicted"/>
<reference evidence="1" key="1">
    <citation type="journal article" date="2015" name="Nature">
        <title>Complex archaea that bridge the gap between prokaryotes and eukaryotes.</title>
        <authorList>
            <person name="Spang A."/>
            <person name="Saw J.H."/>
            <person name="Jorgensen S.L."/>
            <person name="Zaremba-Niedzwiedzka K."/>
            <person name="Martijn J."/>
            <person name="Lind A.E."/>
            <person name="van Eijk R."/>
            <person name="Schleper C."/>
            <person name="Guy L."/>
            <person name="Ettema T.J."/>
        </authorList>
    </citation>
    <scope>NUCLEOTIDE SEQUENCE</scope>
</reference>
<sequence>MADRQIFQLDEKTTPVATDWVAVQDKTGTAGAKKVSQTNLAKGLKVALQLTTPGGRLTLTTAVPVTTSNVSAATTVYYTPYVHNIIMLYSGTAWEAIEFTEVSIAVPSTTVTPFDVFGLSSGGSLVIETLDWTNDTTRATALAYQDGRLVKSGSATRLYLGTGRTTGVSGQTEDSISKRFHWNYYNRVPRQLKLIEVTNHTYATNTVRPWNNA</sequence>